<feature type="transmembrane region" description="Helical" evidence="1">
    <location>
        <begin position="219"/>
        <end position="244"/>
    </location>
</feature>
<feature type="transmembrane region" description="Helical" evidence="1">
    <location>
        <begin position="374"/>
        <end position="394"/>
    </location>
</feature>
<dbReference type="InterPro" id="IPR043136">
    <property type="entry name" value="B30.2/SPRY_sf"/>
</dbReference>
<dbReference type="Proteomes" id="UP000274822">
    <property type="component" value="Unassembled WGS sequence"/>
</dbReference>
<feature type="transmembrane region" description="Helical" evidence="1">
    <location>
        <begin position="469"/>
        <end position="493"/>
    </location>
</feature>
<accession>A0A433Q358</accession>
<evidence type="ECO:0000256" key="1">
    <source>
        <dbReference type="SAM" id="Phobius"/>
    </source>
</evidence>
<dbReference type="InterPro" id="IPR013320">
    <property type="entry name" value="ConA-like_dom_sf"/>
</dbReference>
<name>A0A433Q358_9FUNG</name>
<proteinExistence type="predicted"/>
<gene>
    <name evidence="2" type="ORF">BC938DRAFT_473980</name>
</gene>
<dbReference type="EMBL" id="RBNJ01016939">
    <property type="protein sequence ID" value="RUS24188.1"/>
    <property type="molecule type" value="Genomic_DNA"/>
</dbReference>
<sequence>MGAVSRIRTAKIARAYEADESELQEWGIVVESAGVYGWKNVVIVGLVGEAFDQYADSTSLTAPSSWWFQTGVEDVTVRSGDVVTFHLNMQKRTCSLSINGQNYGAIWQDLPDRVYPAVTFWNEGKFRFLAEPSAYDRPNRDRVSLYGMGRFKQTLEYLSYLLSEMFAHAQQSSKTLGVKLLPVLLRARSLMLVAFAHISDKSSLAFARVEHFSLSIPRNVLYVAFSSLILVIVLYLVLSILRILSPTSPPPSKFVTILHTETAFQTATVTNHLTSTITNRLTSTITNYLTSTTTSTVTSTKSWTGPVGLASFPTKTTTVWLTIVPSTTVTTVTTLAAPSPSSGHGRNLTHAVTDFPSHLLSTAFGLLGSDFRSFLAVLSLLLSILFFIWLLILIPQVIGIVFRIVPFLRSLIAIVIARFTLILGATIVHAIEAFAIVGYIVFKLGSNFIHVATLNRYRLAAVYLVVPPFLWLVFVRFINVVPFMFLLSVLYWFGHAMELAGFKPGTK</sequence>
<evidence type="ECO:0008006" key="4">
    <source>
        <dbReference type="Google" id="ProtNLM"/>
    </source>
</evidence>
<evidence type="ECO:0000313" key="2">
    <source>
        <dbReference type="EMBL" id="RUS24188.1"/>
    </source>
</evidence>
<protein>
    <recommendedName>
        <fullName evidence="4">B30.2/SPRY domain-containing protein</fullName>
    </recommendedName>
</protein>
<dbReference type="SUPFAM" id="SSF49899">
    <property type="entry name" value="Concanavalin A-like lectins/glucanases"/>
    <property type="match status" value="1"/>
</dbReference>
<dbReference type="AlphaFoldDB" id="A0A433Q358"/>
<feature type="transmembrane region" description="Helical" evidence="1">
    <location>
        <begin position="400"/>
        <end position="423"/>
    </location>
</feature>
<keyword evidence="1" id="KW-0812">Transmembrane</keyword>
<organism evidence="2 3">
    <name type="scientific">Jimgerdemannia flammicorona</name>
    <dbReference type="NCBI Taxonomy" id="994334"/>
    <lineage>
        <taxon>Eukaryota</taxon>
        <taxon>Fungi</taxon>
        <taxon>Fungi incertae sedis</taxon>
        <taxon>Mucoromycota</taxon>
        <taxon>Mucoromycotina</taxon>
        <taxon>Endogonomycetes</taxon>
        <taxon>Endogonales</taxon>
        <taxon>Endogonaceae</taxon>
        <taxon>Jimgerdemannia</taxon>
    </lineage>
</organism>
<dbReference type="Gene3D" id="2.60.120.920">
    <property type="match status" value="1"/>
</dbReference>
<keyword evidence="3" id="KW-1185">Reference proteome</keyword>
<evidence type="ECO:0000313" key="3">
    <source>
        <dbReference type="Proteomes" id="UP000274822"/>
    </source>
</evidence>
<comment type="caution">
    <text evidence="2">The sequence shown here is derived from an EMBL/GenBank/DDBJ whole genome shotgun (WGS) entry which is preliminary data.</text>
</comment>
<feature type="transmembrane region" description="Helical" evidence="1">
    <location>
        <begin position="430"/>
        <end position="449"/>
    </location>
</feature>
<keyword evidence="1" id="KW-1133">Transmembrane helix</keyword>
<reference evidence="2 3" key="1">
    <citation type="journal article" date="2018" name="New Phytol.">
        <title>Phylogenomics of Endogonaceae and evolution of mycorrhizas within Mucoromycota.</title>
        <authorList>
            <person name="Chang Y."/>
            <person name="Desiro A."/>
            <person name="Na H."/>
            <person name="Sandor L."/>
            <person name="Lipzen A."/>
            <person name="Clum A."/>
            <person name="Barry K."/>
            <person name="Grigoriev I.V."/>
            <person name="Martin F.M."/>
            <person name="Stajich J.E."/>
            <person name="Smith M.E."/>
            <person name="Bonito G."/>
            <person name="Spatafora J.W."/>
        </authorList>
    </citation>
    <scope>NUCLEOTIDE SEQUENCE [LARGE SCALE GENOMIC DNA]</scope>
    <source>
        <strain evidence="2 3">AD002</strain>
    </source>
</reference>
<keyword evidence="1" id="KW-0472">Membrane</keyword>